<sequence length="100" mass="11254">MDLQATKLLAMCRTLKAMAAHRFDNVVIAGEDPTLLKLIERPRPWPSFASDYHDPKFLLGYLCGWKSLVETRSSNRCAFLIAKSAQKVQWGQSYVARGAP</sequence>
<dbReference type="EMBL" id="QGKX02001621">
    <property type="protein sequence ID" value="KAF3502556.1"/>
    <property type="molecule type" value="Genomic_DNA"/>
</dbReference>
<dbReference type="Proteomes" id="UP000712600">
    <property type="component" value="Unassembled WGS sequence"/>
</dbReference>
<organism evidence="1 2">
    <name type="scientific">Brassica cretica</name>
    <name type="common">Mustard</name>
    <dbReference type="NCBI Taxonomy" id="69181"/>
    <lineage>
        <taxon>Eukaryota</taxon>
        <taxon>Viridiplantae</taxon>
        <taxon>Streptophyta</taxon>
        <taxon>Embryophyta</taxon>
        <taxon>Tracheophyta</taxon>
        <taxon>Spermatophyta</taxon>
        <taxon>Magnoliopsida</taxon>
        <taxon>eudicotyledons</taxon>
        <taxon>Gunneridae</taxon>
        <taxon>Pentapetalae</taxon>
        <taxon>rosids</taxon>
        <taxon>malvids</taxon>
        <taxon>Brassicales</taxon>
        <taxon>Brassicaceae</taxon>
        <taxon>Brassiceae</taxon>
        <taxon>Brassica</taxon>
    </lineage>
</organism>
<dbReference type="AlphaFoldDB" id="A0A8S9NJC5"/>
<comment type="caution">
    <text evidence="1">The sequence shown here is derived from an EMBL/GenBank/DDBJ whole genome shotgun (WGS) entry which is preliminary data.</text>
</comment>
<name>A0A8S9NJC5_BRACR</name>
<evidence type="ECO:0000313" key="2">
    <source>
        <dbReference type="Proteomes" id="UP000712600"/>
    </source>
</evidence>
<accession>A0A8S9NJC5</accession>
<gene>
    <name evidence="1" type="ORF">F2Q69_00043436</name>
</gene>
<proteinExistence type="predicted"/>
<protein>
    <recommendedName>
        <fullName evidence="3">RNase H type-1 domain-containing protein</fullName>
    </recommendedName>
</protein>
<evidence type="ECO:0008006" key="3">
    <source>
        <dbReference type="Google" id="ProtNLM"/>
    </source>
</evidence>
<evidence type="ECO:0000313" key="1">
    <source>
        <dbReference type="EMBL" id="KAF3502556.1"/>
    </source>
</evidence>
<reference evidence="1" key="1">
    <citation type="submission" date="2019-12" db="EMBL/GenBank/DDBJ databases">
        <title>Genome sequencing and annotation of Brassica cretica.</title>
        <authorList>
            <person name="Studholme D.J."/>
            <person name="Sarris P."/>
        </authorList>
    </citation>
    <scope>NUCLEOTIDE SEQUENCE</scope>
    <source>
        <strain evidence="1">PFS-109/04</strain>
        <tissue evidence="1">Leaf</tissue>
    </source>
</reference>